<name>A0A6H1QU00_9PHYC</name>
<dbReference type="SUPFAM" id="SSF57850">
    <property type="entry name" value="RING/U-box"/>
    <property type="match status" value="1"/>
</dbReference>
<dbReference type="Gene3D" id="3.30.40.10">
    <property type="entry name" value="Zinc/RING finger domain, C3HC4 (zinc finger)"/>
    <property type="match status" value="1"/>
</dbReference>
<gene>
    <name evidence="1" type="ORF">orf00156</name>
</gene>
<dbReference type="EMBL" id="MN688676">
    <property type="protein sequence ID" value="QIZ31159.1"/>
    <property type="molecule type" value="Genomic_DNA"/>
</dbReference>
<evidence type="ECO:0008006" key="2">
    <source>
        <dbReference type="Google" id="ProtNLM"/>
    </source>
</evidence>
<dbReference type="InterPro" id="IPR013083">
    <property type="entry name" value="Znf_RING/FYVE/PHD"/>
</dbReference>
<organism evidence="1">
    <name type="scientific">Ostreococcus mediterraneus virus 2</name>
    <dbReference type="NCBI Taxonomy" id="2726183"/>
    <lineage>
        <taxon>Viruses</taxon>
        <taxon>Varidnaviria</taxon>
        <taxon>Bamfordvirae</taxon>
        <taxon>Nucleocytoviricota</taxon>
        <taxon>Megaviricetes</taxon>
        <taxon>Algavirales</taxon>
        <taxon>Phycodnaviridae</taxon>
        <taxon>Prasinovirus</taxon>
    </lineage>
</organism>
<accession>A0A6H1QU00</accession>
<sequence>MPKDTKCANFDVCHKMMDSRLKVCSSCFWRFENERLEFKEYMECPVCLEVRKCVRFRNCTHFVCVSLCFPRLHECPMCSRLKDADISLDNE</sequence>
<reference evidence="1" key="1">
    <citation type="journal article" date="2020" name="Sci. Adv.">
        <title>Virus-host coexistence in phytoplankton through the genomic lens.</title>
        <authorList>
            <person name="Yau S."/>
            <person name="Krasovec M."/>
            <person name="Benites L.F."/>
            <person name="Rombauts S."/>
            <person name="Groussin M."/>
            <person name="Vancaester E."/>
            <person name="Aury J.M."/>
            <person name="Derelle E."/>
            <person name="Desdevises Y."/>
            <person name="Escande M.L."/>
            <person name="Grimsley N."/>
            <person name="Guy J."/>
            <person name="Moreau H."/>
            <person name="Sanchez-Brosseau S."/>
            <person name="van de Peer Y."/>
            <person name="Vandepoele K."/>
            <person name="Gourbiere S."/>
            <person name="Piganeau G."/>
        </authorList>
    </citation>
    <scope>NUCLEOTIDE SEQUENCE</scope>
    <source>
        <strain evidence="1">OmV2</strain>
    </source>
</reference>
<proteinExistence type="predicted"/>
<evidence type="ECO:0000313" key="1">
    <source>
        <dbReference type="EMBL" id="QIZ31159.1"/>
    </source>
</evidence>
<protein>
    <recommendedName>
        <fullName evidence="2">RING-type domain-containing protein</fullName>
    </recommendedName>
</protein>